<evidence type="ECO:0000313" key="4">
    <source>
        <dbReference type="Proteomes" id="UP001049176"/>
    </source>
</evidence>
<dbReference type="Proteomes" id="UP001049176">
    <property type="component" value="Chromosome 10"/>
</dbReference>
<feature type="signal peptide" evidence="2">
    <location>
        <begin position="1"/>
        <end position="19"/>
    </location>
</feature>
<feature type="region of interest" description="Disordered" evidence="1">
    <location>
        <begin position="79"/>
        <end position="178"/>
    </location>
</feature>
<gene>
    <name evidence="3" type="ORF">E1B28_002352</name>
</gene>
<comment type="caution">
    <text evidence="3">The sequence shown here is derived from an EMBL/GenBank/DDBJ whole genome shotgun (WGS) entry which is preliminary data.</text>
</comment>
<evidence type="ECO:0000256" key="1">
    <source>
        <dbReference type="SAM" id="MobiDB-lite"/>
    </source>
</evidence>
<sequence>MKLLCLLALFCLAFSCVDAIPLTLLGRSYNAKITSLGGVKREIIPRLDRAARFQSRIAGRRARRAITIPSLHLRSNIAGDTSTESIANERRNQPQEWLSHSGPAPPAAAAPPRPPQPTQPTLSPSPILRSPTPGATTAPTVIQAPKKSGSLTRLHKSTSKKEERKYGHSGRAIGNFST</sequence>
<keyword evidence="2" id="KW-0732">Signal</keyword>
<evidence type="ECO:0000256" key="2">
    <source>
        <dbReference type="SAM" id="SignalP"/>
    </source>
</evidence>
<keyword evidence="4" id="KW-1185">Reference proteome</keyword>
<dbReference type="AlphaFoldDB" id="A0A9P7RMW3"/>
<accession>A0A9P7RMW3</accession>
<name>A0A9P7RMW3_9AGAR</name>
<dbReference type="RefSeq" id="XP_043002868.1">
    <property type="nucleotide sequence ID" value="XM_043159268.1"/>
</dbReference>
<dbReference type="PROSITE" id="PS51257">
    <property type="entry name" value="PROKAR_LIPOPROTEIN"/>
    <property type="match status" value="1"/>
</dbReference>
<proteinExistence type="predicted"/>
<evidence type="ECO:0000313" key="3">
    <source>
        <dbReference type="EMBL" id="KAG7086397.1"/>
    </source>
</evidence>
<protein>
    <submittedName>
        <fullName evidence="3">Uncharacterized protein</fullName>
    </submittedName>
</protein>
<dbReference type="EMBL" id="CM032190">
    <property type="protein sequence ID" value="KAG7086397.1"/>
    <property type="molecule type" value="Genomic_DNA"/>
</dbReference>
<dbReference type="KEGG" id="more:E1B28_002352"/>
<reference evidence="3" key="1">
    <citation type="journal article" date="2021" name="Genome Biol. Evol.">
        <title>The assembled and annotated genome of the fairy-ring fungus Marasmius oreades.</title>
        <authorList>
            <person name="Hiltunen M."/>
            <person name="Ament-Velasquez S.L."/>
            <person name="Johannesson H."/>
        </authorList>
    </citation>
    <scope>NUCLEOTIDE SEQUENCE</scope>
    <source>
        <strain evidence="3">03SP1</strain>
    </source>
</reference>
<feature type="compositionally biased region" description="Pro residues" evidence="1">
    <location>
        <begin position="103"/>
        <end position="118"/>
    </location>
</feature>
<dbReference type="GeneID" id="66071428"/>
<feature type="chain" id="PRO_5040383235" evidence="2">
    <location>
        <begin position="20"/>
        <end position="178"/>
    </location>
</feature>
<organism evidence="3 4">
    <name type="scientific">Marasmius oreades</name>
    <name type="common">fairy-ring Marasmius</name>
    <dbReference type="NCBI Taxonomy" id="181124"/>
    <lineage>
        <taxon>Eukaryota</taxon>
        <taxon>Fungi</taxon>
        <taxon>Dikarya</taxon>
        <taxon>Basidiomycota</taxon>
        <taxon>Agaricomycotina</taxon>
        <taxon>Agaricomycetes</taxon>
        <taxon>Agaricomycetidae</taxon>
        <taxon>Agaricales</taxon>
        <taxon>Marasmiineae</taxon>
        <taxon>Marasmiaceae</taxon>
        <taxon>Marasmius</taxon>
    </lineage>
</organism>